<dbReference type="AlphaFoldDB" id="A0A8J3TQJ4"/>
<dbReference type="Pfam" id="PF05721">
    <property type="entry name" value="PhyH"/>
    <property type="match status" value="1"/>
</dbReference>
<dbReference type="Gene3D" id="2.60.120.620">
    <property type="entry name" value="q2cbj1_9rhob like domain"/>
    <property type="match status" value="1"/>
</dbReference>
<dbReference type="Proteomes" id="UP000650628">
    <property type="component" value="Unassembled WGS sequence"/>
</dbReference>
<organism evidence="1 2">
    <name type="scientific">Planotetraspora mira</name>
    <dbReference type="NCBI Taxonomy" id="58121"/>
    <lineage>
        <taxon>Bacteria</taxon>
        <taxon>Bacillati</taxon>
        <taxon>Actinomycetota</taxon>
        <taxon>Actinomycetes</taxon>
        <taxon>Streptosporangiales</taxon>
        <taxon>Streptosporangiaceae</taxon>
        <taxon>Planotetraspora</taxon>
    </lineage>
</organism>
<reference evidence="1 2" key="1">
    <citation type="submission" date="2021-01" db="EMBL/GenBank/DDBJ databases">
        <title>Whole genome shotgun sequence of Planotetraspora mira NBRC 15435.</title>
        <authorList>
            <person name="Komaki H."/>
            <person name="Tamura T."/>
        </authorList>
    </citation>
    <scope>NUCLEOTIDE SEQUENCE [LARGE SCALE GENOMIC DNA]</scope>
    <source>
        <strain evidence="1 2">NBRC 15435</strain>
    </source>
</reference>
<accession>A0A8J3TQJ4</accession>
<dbReference type="GO" id="GO:0016706">
    <property type="term" value="F:2-oxoglutarate-dependent dioxygenase activity"/>
    <property type="evidence" value="ECO:0007669"/>
    <property type="project" value="UniProtKB-ARBA"/>
</dbReference>
<dbReference type="PANTHER" id="PTHR20883">
    <property type="entry name" value="PHYTANOYL-COA DIOXYGENASE DOMAIN CONTAINING 1"/>
    <property type="match status" value="1"/>
</dbReference>
<dbReference type="EMBL" id="BOOO01000010">
    <property type="protein sequence ID" value="GII28739.1"/>
    <property type="molecule type" value="Genomic_DNA"/>
</dbReference>
<gene>
    <name evidence="1" type="ORF">Pmi06nite_21810</name>
</gene>
<evidence type="ECO:0000313" key="2">
    <source>
        <dbReference type="Proteomes" id="UP000650628"/>
    </source>
</evidence>
<name>A0A8J3TQJ4_9ACTN</name>
<evidence type="ECO:0000313" key="1">
    <source>
        <dbReference type="EMBL" id="GII28739.1"/>
    </source>
</evidence>
<dbReference type="InterPro" id="IPR008775">
    <property type="entry name" value="Phytyl_CoA_dOase-like"/>
</dbReference>
<comment type="caution">
    <text evidence="1">The sequence shown here is derived from an EMBL/GenBank/DDBJ whole genome shotgun (WGS) entry which is preliminary data.</text>
</comment>
<sequence length="309" mass="36345">MPIHEFMLTDEETALLPTDDDVRFYREHGWYLSNRLFTDEEIDEVRKGIEQFYAGHRDRRLPRKPPAVAYWEPEYGDVQRHNDYVHYENAIVRRILCKPLVGAVGARLMETPEARLWSSTLIYKPGRADEPTNVVPWHIDLHHWRVCTSENLVTAFIPLHDCREEHGTLSVIDGSHKWKELPLEEGDDETQHFASRDPETLERTLQRNAEYNNAELKKISVMIEKGKVSFHHCKTFHGSGPNLSGEPRRVVTIRLQDRENEYREFRRPDGEKARYSHDDLVRKTADNRPDYSDPDYCPVVWRESSPLCR</sequence>
<keyword evidence="2" id="KW-1185">Reference proteome</keyword>
<dbReference type="PANTHER" id="PTHR20883:SF48">
    <property type="entry name" value="ECTOINE DIOXYGENASE"/>
    <property type="match status" value="1"/>
</dbReference>
<evidence type="ECO:0008006" key="3">
    <source>
        <dbReference type="Google" id="ProtNLM"/>
    </source>
</evidence>
<dbReference type="GO" id="GO:0005506">
    <property type="term" value="F:iron ion binding"/>
    <property type="evidence" value="ECO:0007669"/>
    <property type="project" value="UniProtKB-ARBA"/>
</dbReference>
<dbReference type="SUPFAM" id="SSF51197">
    <property type="entry name" value="Clavaminate synthase-like"/>
    <property type="match status" value="1"/>
</dbReference>
<dbReference type="RefSeq" id="WP_239113819.1">
    <property type="nucleotide sequence ID" value="NZ_BOOO01000010.1"/>
</dbReference>
<proteinExistence type="predicted"/>
<protein>
    <recommendedName>
        <fullName evidence="3">Phytanoyl-CoA dioxygenase</fullName>
    </recommendedName>
</protein>